<evidence type="ECO:0000313" key="1">
    <source>
        <dbReference type="EMBL" id="MBC3798617.1"/>
    </source>
</evidence>
<reference evidence="1 2" key="1">
    <citation type="journal article" date="2020" name="mSystems">
        <title>Defining Genomic and Predicted Metabolic Features of the Acetobacterium Genus.</title>
        <authorList>
            <person name="Ross D.E."/>
            <person name="Marshall C.W."/>
            <person name="Gulliver D."/>
            <person name="May H.D."/>
            <person name="Norman R.S."/>
        </authorList>
    </citation>
    <scope>NUCLEOTIDE SEQUENCE [LARGE SCALE GENOMIC DNA]</scope>
    <source>
        <strain evidence="1 2">DSM 9173</strain>
    </source>
</reference>
<comment type="caution">
    <text evidence="1">The sequence shown here is derived from an EMBL/GenBank/DDBJ whole genome shotgun (WGS) entry which is preliminary data.</text>
</comment>
<sequence>MATEYSLEYVMKMLKSEWKKTRRPFVIVIDGLNENTSINEFGMCMRDFLEKSKKYPFVKVIMTTRNEFLEERFSPIKEGLYSELFEHVNMWDRNDTFKERIFYGYLSFFDITFRKNTLTNRSYDKLTSDILLLRFFCEVNTGKRQIYLYDVYKYDVFSQYLEMKAVEYNDGNFVINHKDSIYSLLDKISEYMINKKEFFKVPSTIFDIAEQGILAKMLSNEVIFKDEEIIKEGMLERKGVIISFTFDEFRDFCITEYILKNYSDINKFIKFWKDMNDENFTIREGVSKYSFYLARTMSQSELLSIIETLPEYEDMYWNFIWGLEDKYLSKEDMENWKVEVFKGGKYDKKIVHDLIMKYDCEYFRNINIMTLFDILDEIAMDSGKYMKFIKKMFDTYYKSNNCYSNEKHKSVLPFNYLLGNLEEYVDSDTWNINHYLCYKLTIYLMELKNWQTIELWKKLYDTSPRIVIRILSEMNNHSSSNLNGNVKEILLYLDKVGKNDKYDSQIKQLYDANTFCADININFDEIFNIILGE</sequence>
<dbReference type="EMBL" id="WJBB01000041">
    <property type="protein sequence ID" value="MBC3798617.1"/>
    <property type="molecule type" value="Genomic_DNA"/>
</dbReference>
<gene>
    <name evidence="1" type="ORF">GH807_16490</name>
</gene>
<accession>A0ABR6WQ69</accession>
<organism evidence="1 2">
    <name type="scientific">Acetobacterium tundrae</name>
    <dbReference type="NCBI Taxonomy" id="132932"/>
    <lineage>
        <taxon>Bacteria</taxon>
        <taxon>Bacillati</taxon>
        <taxon>Bacillota</taxon>
        <taxon>Clostridia</taxon>
        <taxon>Eubacteriales</taxon>
        <taxon>Eubacteriaceae</taxon>
        <taxon>Acetobacterium</taxon>
    </lineage>
</organism>
<evidence type="ECO:0000313" key="2">
    <source>
        <dbReference type="Proteomes" id="UP000653358"/>
    </source>
</evidence>
<dbReference type="Proteomes" id="UP000653358">
    <property type="component" value="Unassembled WGS sequence"/>
</dbReference>
<evidence type="ECO:0008006" key="3">
    <source>
        <dbReference type="Google" id="ProtNLM"/>
    </source>
</evidence>
<proteinExistence type="predicted"/>
<protein>
    <recommendedName>
        <fullName evidence="3">KAP NTPase domain-containing protein</fullName>
    </recommendedName>
</protein>
<name>A0ABR6WQ69_9FIRM</name>
<keyword evidence="2" id="KW-1185">Reference proteome</keyword>